<keyword evidence="5" id="KW-0479">Metal-binding</keyword>
<dbReference type="GO" id="GO:0050897">
    <property type="term" value="F:cobalt ion binding"/>
    <property type="evidence" value="ECO:0007669"/>
    <property type="project" value="InterPro"/>
</dbReference>
<comment type="similarity">
    <text evidence="3">Belongs to the metallo-dependent hydrolases superfamily. DHOase family. Class I DHOase subfamily.</text>
</comment>
<keyword evidence="6 9" id="KW-0378">Hydrolase</keyword>
<feature type="domain" description="Amidohydrolase-related" evidence="8">
    <location>
        <begin position="52"/>
        <end position="434"/>
    </location>
</feature>
<dbReference type="RefSeq" id="WP_257822057.1">
    <property type="nucleotide sequence ID" value="NZ_JABXYM010000001.1"/>
</dbReference>
<evidence type="ECO:0000256" key="7">
    <source>
        <dbReference type="ARBA" id="ARBA00022833"/>
    </source>
</evidence>
<proteinExistence type="inferred from homology"/>
<sequence length="454" mass="49906">MLQAIVNGRVFEGNDFTYKALLVKNDTIHAIVAPDNPEVVEAAVLYDAKGAFVLPGFIDVHVHFNEPGRTTWEGFRTGSAGAAAGGITTVCDMPLNSHPSANNAGTLQLKEQSLQHQSFIDFALWGGMTADMSHNDKALQAMQDIGIVGFKGFLSESGITDFKRLDHDSLPKAMKFCGETDTILGLHAEWEDTLTYYGLKQTSQKDAAAFLESRPVEAELEAVDIALDYAAKYNTPLHIVHVSHPEVAERLYSAKNTGVNVSSETCPHYLLFTDEDFLREGPLLKCAPPLRDKESVEGLWEKIHEGKIDIISSDHSPCPPAMKQRGTNNIWQAWGGIQSIQFGIPAFISHALTRGFSLADILPLLTHHAADRFPYLHEQGRIQPGNKANLTIYDPTVDTHITADDILFRHKYSPYVGRDIKGAIKATIVSGRCVYKAEEGIVIDQPFGQNLATL</sequence>
<dbReference type="Gene3D" id="2.30.40.10">
    <property type="entry name" value="Urease, subunit C, domain 1"/>
    <property type="match status" value="1"/>
</dbReference>
<evidence type="ECO:0000259" key="8">
    <source>
        <dbReference type="Pfam" id="PF01979"/>
    </source>
</evidence>
<dbReference type="SUPFAM" id="SSF51556">
    <property type="entry name" value="Metallo-dependent hydrolases"/>
    <property type="match status" value="1"/>
</dbReference>
<dbReference type="Pfam" id="PF01979">
    <property type="entry name" value="Amidohydro_1"/>
    <property type="match status" value="1"/>
</dbReference>
<keyword evidence="7" id="KW-0862">Zinc</keyword>
<organism evidence="9 10">
    <name type="scientific">Salipaludibacillus agaradhaerens</name>
    <name type="common">Bacillus agaradhaerens</name>
    <dbReference type="NCBI Taxonomy" id="76935"/>
    <lineage>
        <taxon>Bacteria</taxon>
        <taxon>Bacillati</taxon>
        <taxon>Bacillota</taxon>
        <taxon>Bacilli</taxon>
        <taxon>Bacillales</taxon>
        <taxon>Bacillaceae</taxon>
    </lineage>
</organism>
<comment type="subunit">
    <text evidence="4">Homotetramer.</text>
</comment>
<dbReference type="AlphaFoldDB" id="A0A9Q4B3F9"/>
<evidence type="ECO:0000256" key="5">
    <source>
        <dbReference type="ARBA" id="ARBA00022723"/>
    </source>
</evidence>
<dbReference type="NCBIfam" id="TIGR03178">
    <property type="entry name" value="allantoinase"/>
    <property type="match status" value="1"/>
</dbReference>
<comment type="caution">
    <text evidence="9">The sequence shown here is derived from an EMBL/GenBank/DDBJ whole genome shotgun (WGS) entry which is preliminary data.</text>
</comment>
<dbReference type="EMBL" id="JABXYM010000001">
    <property type="protein sequence ID" value="MCR6097663.1"/>
    <property type="molecule type" value="Genomic_DNA"/>
</dbReference>
<reference evidence="9" key="1">
    <citation type="submission" date="2020-06" db="EMBL/GenBank/DDBJ databases">
        <title>Insight into the genomes of haloalkaliphilic bacilli from Kenyan soda lakes.</title>
        <authorList>
            <person name="Mwirichia R."/>
            <person name="Villamizar G.C."/>
            <person name="Poehlein A."/>
            <person name="Mugweru J."/>
            <person name="Kipnyargis A."/>
            <person name="Kiplimo D."/>
            <person name="Orwa P."/>
            <person name="Daniel R."/>
        </authorList>
    </citation>
    <scope>NUCLEOTIDE SEQUENCE</scope>
    <source>
        <strain evidence="9">B1096_S55</strain>
    </source>
</reference>
<evidence type="ECO:0000256" key="4">
    <source>
        <dbReference type="ARBA" id="ARBA00011881"/>
    </source>
</evidence>
<evidence type="ECO:0000256" key="3">
    <source>
        <dbReference type="ARBA" id="ARBA00010286"/>
    </source>
</evidence>
<dbReference type="GO" id="GO:0008270">
    <property type="term" value="F:zinc ion binding"/>
    <property type="evidence" value="ECO:0007669"/>
    <property type="project" value="InterPro"/>
</dbReference>
<evidence type="ECO:0000313" key="9">
    <source>
        <dbReference type="EMBL" id="MCR6097663.1"/>
    </source>
</evidence>
<dbReference type="PROSITE" id="PS00482">
    <property type="entry name" value="DIHYDROOROTASE_1"/>
    <property type="match status" value="1"/>
</dbReference>
<comment type="cofactor">
    <cofactor evidence="1">
        <name>Zn(2+)</name>
        <dbReference type="ChEBI" id="CHEBI:29105"/>
    </cofactor>
</comment>
<dbReference type="InterPro" id="IPR032466">
    <property type="entry name" value="Metal_Hydrolase"/>
</dbReference>
<evidence type="ECO:0000313" key="10">
    <source>
        <dbReference type="Proteomes" id="UP001057753"/>
    </source>
</evidence>
<dbReference type="InterPro" id="IPR050138">
    <property type="entry name" value="DHOase/Allantoinase_Hydrolase"/>
</dbReference>
<dbReference type="Proteomes" id="UP001057753">
    <property type="component" value="Unassembled WGS sequence"/>
</dbReference>
<dbReference type="GO" id="GO:0006145">
    <property type="term" value="P:purine nucleobase catabolic process"/>
    <property type="evidence" value="ECO:0007669"/>
    <property type="project" value="TreeGrafter"/>
</dbReference>
<dbReference type="PANTHER" id="PTHR43668">
    <property type="entry name" value="ALLANTOINASE"/>
    <property type="match status" value="1"/>
</dbReference>
<evidence type="ECO:0000256" key="2">
    <source>
        <dbReference type="ARBA" id="ARBA00002368"/>
    </source>
</evidence>
<dbReference type="PANTHER" id="PTHR43668:SF4">
    <property type="entry name" value="ALLANTOINASE"/>
    <property type="match status" value="1"/>
</dbReference>
<dbReference type="GO" id="GO:0004038">
    <property type="term" value="F:allantoinase activity"/>
    <property type="evidence" value="ECO:0007669"/>
    <property type="project" value="UniProtKB-EC"/>
</dbReference>
<evidence type="ECO:0000256" key="1">
    <source>
        <dbReference type="ARBA" id="ARBA00001947"/>
    </source>
</evidence>
<protein>
    <submittedName>
        <fullName evidence="9">Allantoinase AllB</fullName>
        <ecNumber evidence="9">3.5.2.5</ecNumber>
    </submittedName>
</protein>
<dbReference type="InterPro" id="IPR017593">
    <property type="entry name" value="Allantoinase"/>
</dbReference>
<gene>
    <name evidence="9" type="primary">allB</name>
    <name evidence="9" type="ORF">HXA33_14015</name>
</gene>
<dbReference type="InterPro" id="IPR011059">
    <property type="entry name" value="Metal-dep_hydrolase_composite"/>
</dbReference>
<accession>A0A9Q4B3F9</accession>
<dbReference type="EC" id="3.5.2.5" evidence="9"/>
<evidence type="ECO:0000256" key="6">
    <source>
        <dbReference type="ARBA" id="ARBA00022801"/>
    </source>
</evidence>
<keyword evidence="10" id="KW-1185">Reference proteome</keyword>
<dbReference type="GO" id="GO:0005737">
    <property type="term" value="C:cytoplasm"/>
    <property type="evidence" value="ECO:0007669"/>
    <property type="project" value="TreeGrafter"/>
</dbReference>
<dbReference type="Gene3D" id="3.20.20.140">
    <property type="entry name" value="Metal-dependent hydrolases"/>
    <property type="match status" value="1"/>
</dbReference>
<name>A0A9Q4B3F9_SALAG</name>
<dbReference type="InterPro" id="IPR006680">
    <property type="entry name" value="Amidohydro-rel"/>
</dbReference>
<dbReference type="InterPro" id="IPR002195">
    <property type="entry name" value="Dihydroorotase_CS"/>
</dbReference>
<comment type="function">
    <text evidence="2">Catalyzes the reversible cyclization of carbamoyl aspartate to dihydroorotate.</text>
</comment>
<dbReference type="SUPFAM" id="SSF51338">
    <property type="entry name" value="Composite domain of metallo-dependent hydrolases"/>
    <property type="match status" value="1"/>
</dbReference>
<dbReference type="GO" id="GO:0000256">
    <property type="term" value="P:allantoin catabolic process"/>
    <property type="evidence" value="ECO:0007669"/>
    <property type="project" value="InterPro"/>
</dbReference>